<evidence type="ECO:0000256" key="16">
    <source>
        <dbReference type="ARBA" id="ARBA00023136"/>
    </source>
</evidence>
<evidence type="ECO:0000256" key="1">
    <source>
        <dbReference type="ARBA" id="ARBA00001947"/>
    </source>
</evidence>
<evidence type="ECO:0000256" key="5">
    <source>
        <dbReference type="ARBA" id="ARBA00010918"/>
    </source>
</evidence>
<keyword evidence="11" id="KW-0378">Hydrolase</keyword>
<feature type="transmembrane region" description="Helical" evidence="20">
    <location>
        <begin position="667"/>
        <end position="689"/>
    </location>
</feature>
<evidence type="ECO:0000256" key="10">
    <source>
        <dbReference type="ARBA" id="ARBA00022723"/>
    </source>
</evidence>
<dbReference type="FunFam" id="3.40.630.10:FF:000008">
    <property type="entry name" value="Endoplasmic reticulum metallopeptidase 1"/>
    <property type="match status" value="1"/>
</dbReference>
<keyword evidence="13" id="KW-0862">Zinc</keyword>
<evidence type="ECO:0000259" key="21">
    <source>
        <dbReference type="Pfam" id="PF04389"/>
    </source>
</evidence>
<protein>
    <recommendedName>
        <fullName evidence="6">Vacuolar membrane protease</fullName>
    </recommendedName>
    <alternativeName>
        <fullName evidence="18">FXNA-related family protease 1</fullName>
    </alternativeName>
</protein>
<evidence type="ECO:0000313" key="23">
    <source>
        <dbReference type="Proteomes" id="UP001064489"/>
    </source>
</evidence>
<proteinExistence type="inferred from homology"/>
<evidence type="ECO:0000256" key="9">
    <source>
        <dbReference type="ARBA" id="ARBA00022692"/>
    </source>
</evidence>
<evidence type="ECO:0000256" key="7">
    <source>
        <dbReference type="ARBA" id="ARBA00022554"/>
    </source>
</evidence>
<evidence type="ECO:0000256" key="6">
    <source>
        <dbReference type="ARBA" id="ARBA00017435"/>
    </source>
</evidence>
<dbReference type="Pfam" id="PF04389">
    <property type="entry name" value="Peptidase_M28"/>
    <property type="match status" value="1"/>
</dbReference>
<feature type="region of interest" description="Disordered" evidence="19">
    <location>
        <begin position="52"/>
        <end position="71"/>
    </location>
</feature>
<dbReference type="GO" id="GO:0046872">
    <property type="term" value="F:metal ion binding"/>
    <property type="evidence" value="ECO:0007669"/>
    <property type="project" value="UniProtKB-KW"/>
</dbReference>
<feature type="domain" description="Peptidase M28" evidence="21">
    <location>
        <begin position="213"/>
        <end position="399"/>
    </location>
</feature>
<dbReference type="EMBL" id="JAJSOW010000107">
    <property type="protein sequence ID" value="KAI9157131.1"/>
    <property type="molecule type" value="Genomic_DNA"/>
</dbReference>
<sequence length="961" mass="105873">MFRYKYEEFFNLHSLQKSLIDHFHLCTHTRYCDNWLFLFIVTMRKRPQVASASSSSEAKTKASDEEIETTTENDNAYVRSAKRSGFVWMIAFLAAMYSVWGVYYYQYQNLPPPLTAEQAGKRGFSEIEAMKHVKALTELGPHPVGSDVLDQAVQYVLIASEDIKKTSHWEVDVEVDFFHSKSGANRLVSGVFKGRTLVYSDLSHIVVRILPKYVSEAGENAILVSSHIDTVFSAEGAGDCSSCVAVMLELARGISQWAHGFKNAVIFLFNTGEEEGLNGAHSFVTQHPWSSTVRLAIDLEAMGIGGKSGIFQAGPDPWALENFALVAKYPSGQITAQDLFSSGAITSTTDFQIYKEVAGLSGLDFAYTDNSAVYHTKNDKLDLIQPGSLQHLGENMLAFLLRIGPSSHLPRSNVVEEEGKTDHEAVIFFDILGTYMVLYRQHFANMLHNSVILQSLLIWTTSLLMGGYPAAVSLALSCLSAILTLIFSVSFSAAVAFILPLISSSPVPYVASPWLAVGLFAAPALLGALTGQHLGYIALKRYLANLYSKRKQLSPVIQAEVIKLEAERWLFKAGFVQWLILLLLGNYYKIGSSYVALVWLAPPAFAYGLLEATLTPVRLPRPLKLATLLIGLAVPILISAGSFIRLAGIIVAIVVRLDRNPGGTPEWLGSVILAIFIAVVISLTLVYLLSYVHLSGAKRPTVLATCVLFGLSIVLVLSGTVPPFSEDTARAVNVVHIVDATGRFGGKSEPSSYVALFSTTPGKLTKEVEQIKEGFECSRKNVIDFVTFSMEYGCLTYDDTESGWSQSDIPTIHVHSDAKVDERITRVSIDLKGSIRWVLAINAEEIEDFTFKEAEESEELVPVGDKTSLDGWRIIQYSGGKNAPTKFDMTLIWTKNSTRSGRNVDGQKDEQHLLLKLRTDFNRLTPKAEKIMSKLPPWCAVFGKSTSPQTLSFLNSLPVNF</sequence>
<evidence type="ECO:0000256" key="13">
    <source>
        <dbReference type="ARBA" id="ARBA00022833"/>
    </source>
</evidence>
<keyword evidence="10" id="KW-0479">Metal-binding</keyword>
<dbReference type="CDD" id="cd03875">
    <property type="entry name" value="M28_Fxna_like"/>
    <property type="match status" value="1"/>
</dbReference>
<evidence type="ECO:0000313" key="22">
    <source>
        <dbReference type="EMBL" id="KAI9157131.1"/>
    </source>
</evidence>
<keyword evidence="8" id="KW-0645">Protease</keyword>
<dbReference type="InterPro" id="IPR048024">
    <property type="entry name" value="Fxna-like_M28_dom"/>
</dbReference>
<comment type="function">
    <text evidence="2">May be involved in vacuolar sorting and osmoregulation.</text>
</comment>
<keyword evidence="12" id="KW-0256">Endoplasmic reticulum</keyword>
<reference evidence="22" key="1">
    <citation type="journal article" date="2022" name="Plant J.">
        <title>Strategies of tolerance reflected in two North American maple genomes.</title>
        <authorList>
            <person name="McEvoy S.L."/>
            <person name="Sezen U.U."/>
            <person name="Trouern-Trend A."/>
            <person name="McMahon S.M."/>
            <person name="Schaberg P.G."/>
            <person name="Yang J."/>
            <person name="Wegrzyn J.L."/>
            <person name="Swenson N.G."/>
        </authorList>
    </citation>
    <scope>NUCLEOTIDE SEQUENCE</scope>
    <source>
        <strain evidence="22">91603</strain>
    </source>
</reference>
<keyword evidence="17" id="KW-0325">Glycoprotein</keyword>
<evidence type="ECO:0000256" key="19">
    <source>
        <dbReference type="SAM" id="MobiDB-lite"/>
    </source>
</evidence>
<feature type="transmembrane region" description="Helical" evidence="20">
    <location>
        <begin position="483"/>
        <end position="502"/>
    </location>
</feature>
<dbReference type="GO" id="GO:0005789">
    <property type="term" value="C:endoplasmic reticulum membrane"/>
    <property type="evidence" value="ECO:0007669"/>
    <property type="project" value="UniProtKB-SubCell"/>
</dbReference>
<evidence type="ECO:0000256" key="12">
    <source>
        <dbReference type="ARBA" id="ARBA00022824"/>
    </source>
</evidence>
<dbReference type="InterPro" id="IPR045175">
    <property type="entry name" value="M28_fam"/>
</dbReference>
<keyword evidence="23" id="KW-1185">Reference proteome</keyword>
<evidence type="ECO:0000256" key="14">
    <source>
        <dbReference type="ARBA" id="ARBA00022989"/>
    </source>
</evidence>
<accession>A0AAD5IAV4</accession>
<feature type="transmembrane region" description="Helical" evidence="20">
    <location>
        <begin position="456"/>
        <end position="476"/>
    </location>
</feature>
<keyword evidence="7" id="KW-0926">Vacuole</keyword>
<evidence type="ECO:0000256" key="17">
    <source>
        <dbReference type="ARBA" id="ARBA00023180"/>
    </source>
</evidence>
<feature type="transmembrane region" description="Helical" evidence="20">
    <location>
        <begin position="86"/>
        <end position="105"/>
    </location>
</feature>
<dbReference type="GO" id="GO:0005774">
    <property type="term" value="C:vacuolar membrane"/>
    <property type="evidence" value="ECO:0007669"/>
    <property type="project" value="UniProtKB-SubCell"/>
</dbReference>
<dbReference type="PANTHER" id="PTHR12147:SF58">
    <property type="entry name" value="VACUOLAR MEMBRANE PROTEASE"/>
    <property type="match status" value="1"/>
</dbReference>
<feature type="transmembrane region" description="Helical" evidence="20">
    <location>
        <begin position="626"/>
        <end position="655"/>
    </location>
</feature>
<evidence type="ECO:0000256" key="8">
    <source>
        <dbReference type="ARBA" id="ARBA00022670"/>
    </source>
</evidence>
<feature type="transmembrane region" description="Helical" evidence="20">
    <location>
        <begin position="701"/>
        <end position="721"/>
    </location>
</feature>
<evidence type="ECO:0000256" key="2">
    <source>
        <dbReference type="ARBA" id="ARBA00003273"/>
    </source>
</evidence>
<dbReference type="PANTHER" id="PTHR12147">
    <property type="entry name" value="METALLOPEPTIDASE M28 FAMILY MEMBER"/>
    <property type="match status" value="1"/>
</dbReference>
<dbReference type="AlphaFoldDB" id="A0AAD5IAV4"/>
<evidence type="ECO:0000256" key="3">
    <source>
        <dbReference type="ARBA" id="ARBA00004128"/>
    </source>
</evidence>
<evidence type="ECO:0000256" key="20">
    <source>
        <dbReference type="SAM" id="Phobius"/>
    </source>
</evidence>
<evidence type="ECO:0000256" key="18">
    <source>
        <dbReference type="ARBA" id="ARBA00031512"/>
    </source>
</evidence>
<reference evidence="22" key="2">
    <citation type="submission" date="2023-02" db="EMBL/GenBank/DDBJ databases">
        <authorList>
            <person name="Swenson N.G."/>
            <person name="Wegrzyn J.L."/>
            <person name="Mcevoy S.L."/>
        </authorList>
    </citation>
    <scope>NUCLEOTIDE SEQUENCE</scope>
    <source>
        <strain evidence="22">91603</strain>
        <tissue evidence="22">Leaf</tissue>
    </source>
</reference>
<dbReference type="GO" id="GO:0006508">
    <property type="term" value="P:proteolysis"/>
    <property type="evidence" value="ECO:0007669"/>
    <property type="project" value="UniProtKB-KW"/>
</dbReference>
<evidence type="ECO:0000256" key="11">
    <source>
        <dbReference type="ARBA" id="ARBA00022801"/>
    </source>
</evidence>
<evidence type="ECO:0000256" key="15">
    <source>
        <dbReference type="ARBA" id="ARBA00023049"/>
    </source>
</evidence>
<dbReference type="GO" id="GO:0008235">
    <property type="term" value="F:metalloexopeptidase activity"/>
    <property type="evidence" value="ECO:0007669"/>
    <property type="project" value="InterPro"/>
</dbReference>
<feature type="transmembrane region" description="Helical" evidence="20">
    <location>
        <begin position="514"/>
        <end position="539"/>
    </location>
</feature>
<gene>
    <name evidence="22" type="ORF">LWI28_017366</name>
</gene>
<dbReference type="InterPro" id="IPR007484">
    <property type="entry name" value="Peptidase_M28"/>
</dbReference>
<dbReference type="Proteomes" id="UP001064489">
    <property type="component" value="Chromosome 12"/>
</dbReference>
<dbReference type="Gene3D" id="3.40.630.10">
    <property type="entry name" value="Zn peptidases"/>
    <property type="match status" value="1"/>
</dbReference>
<keyword evidence="9 20" id="KW-0812">Transmembrane</keyword>
<comment type="cofactor">
    <cofactor evidence="1">
        <name>Zn(2+)</name>
        <dbReference type="ChEBI" id="CHEBI:29105"/>
    </cofactor>
</comment>
<comment type="similarity">
    <text evidence="5">Belongs to the peptidase M28 family.</text>
</comment>
<comment type="caution">
    <text evidence="22">The sequence shown here is derived from an EMBL/GenBank/DDBJ whole genome shotgun (WGS) entry which is preliminary data.</text>
</comment>
<name>A0AAD5IAV4_ACENE</name>
<evidence type="ECO:0000256" key="4">
    <source>
        <dbReference type="ARBA" id="ARBA00004477"/>
    </source>
</evidence>
<keyword evidence="16 20" id="KW-0472">Membrane</keyword>
<keyword evidence="15" id="KW-0482">Metalloprotease</keyword>
<keyword evidence="14 20" id="KW-1133">Transmembrane helix</keyword>
<comment type="subcellular location">
    <subcellularLocation>
        <location evidence="4">Endoplasmic reticulum membrane</location>
        <topology evidence="4">Multi-pass membrane protein</topology>
    </subcellularLocation>
    <subcellularLocation>
        <location evidence="3">Vacuole membrane</location>
        <topology evidence="3">Multi-pass membrane protein</topology>
    </subcellularLocation>
</comment>
<dbReference type="SUPFAM" id="SSF53187">
    <property type="entry name" value="Zn-dependent exopeptidases"/>
    <property type="match status" value="1"/>
</dbReference>
<organism evidence="22 23">
    <name type="scientific">Acer negundo</name>
    <name type="common">Box elder</name>
    <dbReference type="NCBI Taxonomy" id="4023"/>
    <lineage>
        <taxon>Eukaryota</taxon>
        <taxon>Viridiplantae</taxon>
        <taxon>Streptophyta</taxon>
        <taxon>Embryophyta</taxon>
        <taxon>Tracheophyta</taxon>
        <taxon>Spermatophyta</taxon>
        <taxon>Magnoliopsida</taxon>
        <taxon>eudicotyledons</taxon>
        <taxon>Gunneridae</taxon>
        <taxon>Pentapetalae</taxon>
        <taxon>rosids</taxon>
        <taxon>malvids</taxon>
        <taxon>Sapindales</taxon>
        <taxon>Sapindaceae</taxon>
        <taxon>Hippocastanoideae</taxon>
        <taxon>Acereae</taxon>
        <taxon>Acer</taxon>
    </lineage>
</organism>